<name>I2F555_9BACT</name>
<feature type="domain" description="Fe-S hydro-lyase tartrate dehydratase alpha-type catalytic" evidence="7">
    <location>
        <begin position="40"/>
        <end position="267"/>
    </location>
</feature>
<organism evidence="8 9">
    <name type="scientific">Mesotoga prima MesG1.Ag.4.2</name>
    <dbReference type="NCBI Taxonomy" id="660470"/>
    <lineage>
        <taxon>Bacteria</taxon>
        <taxon>Thermotogati</taxon>
        <taxon>Thermotogota</taxon>
        <taxon>Thermotogae</taxon>
        <taxon>Kosmotogales</taxon>
        <taxon>Kosmotogaceae</taxon>
        <taxon>Mesotoga</taxon>
    </lineage>
</organism>
<sequence>MIDENTIVNRIEEALVKANTILDNRARAFLNDYTGPFSAILRENAVISEESGLPLCQDTGFIEFFVFMGHEVVLERPISEILDRAVRNAYSSNPYRYSVVKDPLHHRENTGDNTPSVVHTFIRTGKRLEIRFLVKGGGSENLSRLFMLNPTTTQQELVDTIVHSVLENGARGCPPLKIGIGIGGSSEKSMILSKLALTREINVANPDPYYAMLEERLLREINNLGIGFQGLGKGITAYSVSIETAPTHIATLPVSLAVDCYLCRRGVVVFED</sequence>
<dbReference type="PANTHER" id="PTHR30389:SF17">
    <property type="entry name" value="L(+)-TARTRATE DEHYDRATASE SUBUNIT ALPHA-RELATED"/>
    <property type="match status" value="1"/>
</dbReference>
<accession>I2F555</accession>
<dbReference type="InterPro" id="IPR004646">
    <property type="entry name" value="Fe-S_hydro-lyase_TtdA-typ_cat"/>
</dbReference>
<dbReference type="Proteomes" id="UP000002881">
    <property type="component" value="Chromosome"/>
</dbReference>
<dbReference type="EMBL" id="CP003532">
    <property type="protein sequence ID" value="AFK07058.1"/>
    <property type="molecule type" value="Genomic_DNA"/>
</dbReference>
<dbReference type="InterPro" id="IPR051208">
    <property type="entry name" value="Class-I_Fumarase/Tartrate_DH"/>
</dbReference>
<dbReference type="PANTHER" id="PTHR30389">
    <property type="entry name" value="FUMARATE HYDRATASE-RELATED"/>
    <property type="match status" value="1"/>
</dbReference>
<dbReference type="STRING" id="660470.Theba_1370"/>
<keyword evidence="3" id="KW-0479">Metal-binding</keyword>
<evidence type="ECO:0000313" key="9">
    <source>
        <dbReference type="Proteomes" id="UP000002881"/>
    </source>
</evidence>
<dbReference type="GeneID" id="87107173"/>
<proteinExistence type="inferred from homology"/>
<keyword evidence="2" id="KW-0004">4Fe-4S</keyword>
<evidence type="ECO:0000256" key="1">
    <source>
        <dbReference type="ARBA" id="ARBA00008876"/>
    </source>
</evidence>
<dbReference type="RefSeq" id="WP_014731004.1">
    <property type="nucleotide sequence ID" value="NC_017934.1"/>
</dbReference>
<evidence type="ECO:0000256" key="6">
    <source>
        <dbReference type="ARBA" id="ARBA00023239"/>
    </source>
</evidence>
<dbReference type="GO" id="GO:0051539">
    <property type="term" value="F:4 iron, 4 sulfur cluster binding"/>
    <property type="evidence" value="ECO:0007669"/>
    <property type="project" value="UniProtKB-KW"/>
</dbReference>
<dbReference type="Pfam" id="PF05681">
    <property type="entry name" value="Fumerase"/>
    <property type="match status" value="1"/>
</dbReference>
<dbReference type="eggNOG" id="COG1951">
    <property type="taxonomic scope" value="Bacteria"/>
</dbReference>
<dbReference type="NCBIfam" id="TIGR00722">
    <property type="entry name" value="ttdA_fumA_fumB"/>
    <property type="match status" value="1"/>
</dbReference>
<evidence type="ECO:0000256" key="4">
    <source>
        <dbReference type="ARBA" id="ARBA00023004"/>
    </source>
</evidence>
<keyword evidence="4" id="KW-0408">Iron</keyword>
<dbReference type="AlphaFoldDB" id="I2F555"/>
<evidence type="ECO:0000256" key="3">
    <source>
        <dbReference type="ARBA" id="ARBA00022723"/>
    </source>
</evidence>
<dbReference type="GO" id="GO:0016829">
    <property type="term" value="F:lyase activity"/>
    <property type="evidence" value="ECO:0007669"/>
    <property type="project" value="UniProtKB-KW"/>
</dbReference>
<evidence type="ECO:0000259" key="7">
    <source>
        <dbReference type="Pfam" id="PF05681"/>
    </source>
</evidence>
<comment type="similarity">
    <text evidence="1">Belongs to the class-I fumarase family.</text>
</comment>
<gene>
    <name evidence="8" type="ORF">Theba_1370</name>
</gene>
<reference evidence="8 9" key="1">
    <citation type="journal article" date="2012" name="Genome Biol. Evol.">
        <title>Genome Sequence of the Mesophilic Thermotogales Bacterium Mesotoga prima MesG1.Ag.4.2 Reveals the Largest Thermotogales Genome To Date.</title>
        <authorList>
            <person name="Zhaxybayeva O."/>
            <person name="Swithers K.S."/>
            <person name="Foght J."/>
            <person name="Green A.G."/>
            <person name="Bruce D."/>
            <person name="Detter C."/>
            <person name="Han S."/>
            <person name="Teshima H."/>
            <person name="Han J."/>
            <person name="Woyke T."/>
            <person name="Pitluck S."/>
            <person name="Nolan M."/>
            <person name="Ivanova N."/>
            <person name="Pati A."/>
            <person name="Land M.L."/>
            <person name="Dlutek M."/>
            <person name="Doolittle W.F."/>
            <person name="Noll K.M."/>
            <person name="Nesbo C.L."/>
        </authorList>
    </citation>
    <scope>NUCLEOTIDE SEQUENCE [LARGE SCALE GENOMIC DNA]</scope>
    <source>
        <strain evidence="9">mesG1.Ag.4.2</strain>
    </source>
</reference>
<dbReference type="GO" id="GO:0046872">
    <property type="term" value="F:metal ion binding"/>
    <property type="evidence" value="ECO:0007669"/>
    <property type="project" value="UniProtKB-KW"/>
</dbReference>
<protein>
    <submittedName>
        <fullName evidence="8">Hydro-lyase, Fe-S type, tartrate/fumarate subfamily</fullName>
    </submittedName>
</protein>
<dbReference type="KEGG" id="mpg:Theba_1370"/>
<keyword evidence="9" id="KW-1185">Reference proteome</keyword>
<dbReference type="HOGENOM" id="CLU_041245_0_0_0"/>
<evidence type="ECO:0000256" key="2">
    <source>
        <dbReference type="ARBA" id="ARBA00022485"/>
    </source>
</evidence>
<keyword evidence="5" id="KW-0411">Iron-sulfur</keyword>
<evidence type="ECO:0000256" key="5">
    <source>
        <dbReference type="ARBA" id="ARBA00023014"/>
    </source>
</evidence>
<keyword evidence="6 8" id="KW-0456">Lyase</keyword>
<evidence type="ECO:0000313" key="8">
    <source>
        <dbReference type="EMBL" id="AFK07058.1"/>
    </source>
</evidence>